<dbReference type="RefSeq" id="WP_095070305.1">
    <property type="nucleotide sequence ID" value="NZ_LT899436.1"/>
</dbReference>
<reference evidence="2 3" key="1">
    <citation type="submission" date="2017-07" db="EMBL/GenBank/DDBJ databases">
        <authorList>
            <person name="Sun Z.S."/>
            <person name="Albrecht U."/>
            <person name="Echele G."/>
            <person name="Lee C.C."/>
        </authorList>
    </citation>
    <scope>NUCLEOTIDE SEQUENCE [LARGE SCALE GENOMIC DNA]</scope>
    <source>
        <strain evidence="3">type strain: KCTC 22618</strain>
    </source>
</reference>
<dbReference type="Pfam" id="PF12732">
    <property type="entry name" value="YtxH"/>
    <property type="match status" value="1"/>
</dbReference>
<organism evidence="2 3">
    <name type="scientific">Tenacibaculum jejuense</name>
    <dbReference type="NCBI Taxonomy" id="584609"/>
    <lineage>
        <taxon>Bacteria</taxon>
        <taxon>Pseudomonadati</taxon>
        <taxon>Bacteroidota</taxon>
        <taxon>Flavobacteriia</taxon>
        <taxon>Flavobacteriales</taxon>
        <taxon>Flavobacteriaceae</taxon>
        <taxon>Tenacibaculum</taxon>
    </lineage>
</organism>
<proteinExistence type="predicted"/>
<evidence type="ECO:0000313" key="2">
    <source>
        <dbReference type="EMBL" id="SNR14957.1"/>
    </source>
</evidence>
<dbReference type="Proteomes" id="UP000215214">
    <property type="component" value="Chromosome TJEJU"/>
</dbReference>
<keyword evidence="1" id="KW-1133">Transmembrane helix</keyword>
<keyword evidence="1" id="KW-0812">Transmembrane</keyword>
<dbReference type="OrthoDB" id="598035at2"/>
<protein>
    <submittedName>
        <fullName evidence="2">YtxH-like protein</fullName>
    </submittedName>
</protein>
<keyword evidence="1" id="KW-0472">Membrane</keyword>
<gene>
    <name evidence="2" type="ORF">TJEJU_1209</name>
</gene>
<dbReference type="InterPro" id="IPR024623">
    <property type="entry name" value="YtxH"/>
</dbReference>
<evidence type="ECO:0000256" key="1">
    <source>
        <dbReference type="SAM" id="Phobius"/>
    </source>
</evidence>
<keyword evidence="3" id="KW-1185">Reference proteome</keyword>
<dbReference type="Gene3D" id="1.20.120.20">
    <property type="entry name" value="Apolipoprotein"/>
    <property type="match status" value="1"/>
</dbReference>
<name>A0A238U725_9FLAO</name>
<accession>A0A238U725</accession>
<sequence>MDNNNIAGVLLGVVAGAGLGILFAPDKGSKTRKKIKEGAVSAKDTLVNEANTISNEIVNKAENLSDNISEVINSKKNTLEDKLESIVSDASYKTDDIITNLEEKLKILKAKNKKLQTK</sequence>
<feature type="transmembrane region" description="Helical" evidence="1">
    <location>
        <begin position="6"/>
        <end position="24"/>
    </location>
</feature>
<evidence type="ECO:0000313" key="3">
    <source>
        <dbReference type="Proteomes" id="UP000215214"/>
    </source>
</evidence>
<dbReference type="AlphaFoldDB" id="A0A238U725"/>
<dbReference type="EMBL" id="LT899436">
    <property type="protein sequence ID" value="SNR14957.1"/>
    <property type="molecule type" value="Genomic_DNA"/>
</dbReference>
<dbReference type="KEGG" id="tje:TJEJU_1209"/>